<dbReference type="EMBL" id="JAXLPB010000011">
    <property type="protein sequence ID" value="MDY8111094.1"/>
    <property type="molecule type" value="Genomic_DNA"/>
</dbReference>
<evidence type="ECO:0000313" key="2">
    <source>
        <dbReference type="Proteomes" id="UP001294412"/>
    </source>
</evidence>
<accession>A0ABU5I6T5</accession>
<dbReference type="RefSeq" id="WP_322189229.1">
    <property type="nucleotide sequence ID" value="NZ_JAXLPB010000011.1"/>
</dbReference>
<evidence type="ECO:0000313" key="1">
    <source>
        <dbReference type="EMBL" id="MDY8111094.1"/>
    </source>
</evidence>
<organism evidence="1 2">
    <name type="scientific">Fulvimarina uroteuthidis</name>
    <dbReference type="NCBI Taxonomy" id="3098149"/>
    <lineage>
        <taxon>Bacteria</taxon>
        <taxon>Pseudomonadati</taxon>
        <taxon>Pseudomonadota</taxon>
        <taxon>Alphaproteobacteria</taxon>
        <taxon>Hyphomicrobiales</taxon>
        <taxon>Aurantimonadaceae</taxon>
        <taxon>Fulvimarina</taxon>
    </lineage>
</organism>
<sequence>MDRSLKRRRTALRFESLNSIDVPRRFLKIDMALDLLGEQLRPDDWGYARKFASLPFSYQTGTYLWHQFEVNEGRWHLTYEAIPVAKEDRGTFFALKLIVDV</sequence>
<reference evidence="1 2" key="1">
    <citation type="submission" date="2023-12" db="EMBL/GenBank/DDBJ databases">
        <title>Description of Novel Strain Fulvimarina sp. 2208YS6-2-32 isolated from Uroteuthis (Photololigo) edulis.</title>
        <authorList>
            <person name="Park J.-S."/>
        </authorList>
    </citation>
    <scope>NUCLEOTIDE SEQUENCE [LARGE SCALE GENOMIC DNA]</scope>
    <source>
        <strain evidence="1 2">2208YS6-2-32</strain>
    </source>
</reference>
<dbReference type="Proteomes" id="UP001294412">
    <property type="component" value="Unassembled WGS sequence"/>
</dbReference>
<protein>
    <submittedName>
        <fullName evidence="1">Uncharacterized protein</fullName>
    </submittedName>
</protein>
<gene>
    <name evidence="1" type="ORF">U0C82_18385</name>
</gene>
<proteinExistence type="predicted"/>
<comment type="caution">
    <text evidence="1">The sequence shown here is derived from an EMBL/GenBank/DDBJ whole genome shotgun (WGS) entry which is preliminary data.</text>
</comment>
<keyword evidence="2" id="KW-1185">Reference proteome</keyword>
<name>A0ABU5I6T5_9HYPH</name>